<dbReference type="Pfam" id="PF25994">
    <property type="entry name" value="HH_AprE"/>
    <property type="match status" value="1"/>
</dbReference>
<keyword evidence="6 9" id="KW-0812">Transmembrane</keyword>
<evidence type="ECO:0000313" key="14">
    <source>
        <dbReference type="Proteomes" id="UP001589628"/>
    </source>
</evidence>
<evidence type="ECO:0000256" key="5">
    <source>
        <dbReference type="ARBA" id="ARBA00022519"/>
    </source>
</evidence>
<dbReference type="NCBIfam" id="TIGR01843">
    <property type="entry name" value="type_I_hlyD"/>
    <property type="match status" value="1"/>
</dbReference>
<organism evidence="13 14">
    <name type="scientific">Balneatrix alpica</name>
    <dbReference type="NCBI Taxonomy" id="75684"/>
    <lineage>
        <taxon>Bacteria</taxon>
        <taxon>Pseudomonadati</taxon>
        <taxon>Pseudomonadota</taxon>
        <taxon>Gammaproteobacteria</taxon>
        <taxon>Oceanospirillales</taxon>
        <taxon>Balneatrichaceae</taxon>
        <taxon>Balneatrix</taxon>
    </lineage>
</organism>
<dbReference type="EMBL" id="JBHLZN010000006">
    <property type="protein sequence ID" value="MFB9887876.1"/>
    <property type="molecule type" value="Genomic_DNA"/>
</dbReference>
<sequence>MVKMLDSNGNEVASSSLPIYDYSIRRIGYVIVFLAFGVFGGWALFAPLDSAALAPGEVTIKDNRKTIQHFEGGIVKELLVREGERVAAGQPLIILDSTKEQASLDIIIGQYFVSLAKLARLELEESLSLDVAEINYPDELINTADVRAVEAISSQNKIYTTRREALLGQLELLNQQVKQYNSQISGLKAQKVSKERLVSSYKKEIADLRVLLSDGYAEKTRLRELERQLDNNLGEIASIDAEIASSNLKITEAELKSIQIKKEYQKEAADAIASTEVELQDLSERKKVLLDSLNRKVILSPEAGKVLSLQVHTIGGVIGPGNAIMDIVPEQEELVITSQISPIDIDRVMIGQDVEVRFSAFKSSVTPRTHGVLVDISGDKLINEQTGMPYYLAKIRLKEGSATALKEKGLELLPGMPVEALINTGSRTFAQYLVQPLTNFFARSMLED</sequence>
<evidence type="ECO:0000256" key="8">
    <source>
        <dbReference type="ARBA" id="ARBA00023136"/>
    </source>
</evidence>
<feature type="coiled-coil region" evidence="10">
    <location>
        <begin position="222"/>
        <end position="292"/>
    </location>
</feature>
<dbReference type="PANTHER" id="PTHR30386:SF17">
    <property type="entry name" value="ALKALINE PROTEASE SECRETION PROTEIN APRE"/>
    <property type="match status" value="1"/>
</dbReference>
<evidence type="ECO:0000256" key="4">
    <source>
        <dbReference type="ARBA" id="ARBA00022475"/>
    </source>
</evidence>
<evidence type="ECO:0000256" key="10">
    <source>
        <dbReference type="SAM" id="Coils"/>
    </source>
</evidence>
<reference evidence="13 14" key="1">
    <citation type="submission" date="2024-09" db="EMBL/GenBank/DDBJ databases">
        <authorList>
            <person name="Sun Q."/>
            <person name="Mori K."/>
        </authorList>
    </citation>
    <scope>NUCLEOTIDE SEQUENCE [LARGE SCALE GENOMIC DNA]</scope>
    <source>
        <strain evidence="13 14">ATCC 51285</strain>
    </source>
</reference>
<keyword evidence="14" id="KW-1185">Reference proteome</keyword>
<dbReference type="InterPro" id="IPR058781">
    <property type="entry name" value="HH_AprE-like"/>
</dbReference>
<feature type="domain" description="AprE-like long alpha-helical hairpin" evidence="11">
    <location>
        <begin position="101"/>
        <end position="288"/>
    </location>
</feature>
<dbReference type="Pfam" id="PF26002">
    <property type="entry name" value="Beta-barrel_AprE"/>
    <property type="match status" value="1"/>
</dbReference>
<dbReference type="InterPro" id="IPR010129">
    <property type="entry name" value="T1SS_HlyD"/>
</dbReference>
<evidence type="ECO:0000256" key="1">
    <source>
        <dbReference type="ARBA" id="ARBA00004377"/>
    </source>
</evidence>
<name>A0ABV5ZF58_9GAMM</name>
<keyword evidence="10" id="KW-0175">Coiled coil</keyword>
<accession>A0ABV5ZF58</accession>
<comment type="caution">
    <text evidence="13">The sequence shown here is derived from an EMBL/GenBank/DDBJ whole genome shotgun (WGS) entry which is preliminary data.</text>
</comment>
<dbReference type="InterPro" id="IPR050739">
    <property type="entry name" value="MFP"/>
</dbReference>
<evidence type="ECO:0000259" key="11">
    <source>
        <dbReference type="Pfam" id="PF25994"/>
    </source>
</evidence>
<evidence type="ECO:0000256" key="3">
    <source>
        <dbReference type="ARBA" id="ARBA00022448"/>
    </source>
</evidence>
<feature type="domain" description="AprE-like beta-barrel" evidence="12">
    <location>
        <begin position="334"/>
        <end position="425"/>
    </location>
</feature>
<dbReference type="Gene3D" id="2.40.30.170">
    <property type="match status" value="1"/>
</dbReference>
<evidence type="ECO:0000259" key="12">
    <source>
        <dbReference type="Pfam" id="PF26002"/>
    </source>
</evidence>
<evidence type="ECO:0000256" key="2">
    <source>
        <dbReference type="ARBA" id="ARBA00009477"/>
    </source>
</evidence>
<evidence type="ECO:0000256" key="9">
    <source>
        <dbReference type="RuleBase" id="RU365093"/>
    </source>
</evidence>
<keyword evidence="5 9" id="KW-0997">Cell inner membrane</keyword>
<comment type="subcellular location">
    <subcellularLocation>
        <location evidence="1 9">Cell inner membrane</location>
        <topology evidence="1 9">Single-pass membrane protein</topology>
    </subcellularLocation>
</comment>
<keyword evidence="7 9" id="KW-1133">Transmembrane helix</keyword>
<keyword evidence="3 9" id="KW-0813">Transport</keyword>
<dbReference type="PANTHER" id="PTHR30386">
    <property type="entry name" value="MEMBRANE FUSION SUBUNIT OF EMRAB-TOLC MULTIDRUG EFFLUX PUMP"/>
    <property type="match status" value="1"/>
</dbReference>
<proteinExistence type="inferred from homology"/>
<dbReference type="PRINTS" id="PR01490">
    <property type="entry name" value="RTXTOXIND"/>
</dbReference>
<keyword evidence="4 9" id="KW-1003">Cell membrane</keyword>
<dbReference type="InterPro" id="IPR058982">
    <property type="entry name" value="Beta-barrel_AprE"/>
</dbReference>
<feature type="transmembrane region" description="Helical" evidence="9">
    <location>
        <begin position="27"/>
        <end position="45"/>
    </location>
</feature>
<feature type="coiled-coil region" evidence="10">
    <location>
        <begin position="163"/>
        <end position="190"/>
    </location>
</feature>
<evidence type="ECO:0000256" key="6">
    <source>
        <dbReference type="ARBA" id="ARBA00022692"/>
    </source>
</evidence>
<evidence type="ECO:0000256" key="7">
    <source>
        <dbReference type="ARBA" id="ARBA00022989"/>
    </source>
</evidence>
<dbReference type="RefSeq" id="WP_051527581.1">
    <property type="nucleotide sequence ID" value="NZ_JBHLZN010000006.1"/>
</dbReference>
<evidence type="ECO:0000313" key="13">
    <source>
        <dbReference type="EMBL" id="MFB9887876.1"/>
    </source>
</evidence>
<dbReference type="Gene3D" id="2.40.50.100">
    <property type="match status" value="1"/>
</dbReference>
<protein>
    <recommendedName>
        <fullName evidence="9">Membrane fusion protein (MFP) family protein</fullName>
    </recommendedName>
</protein>
<gene>
    <name evidence="13" type="ORF">ACFFLH_15790</name>
</gene>
<keyword evidence="8 9" id="KW-0472">Membrane</keyword>
<comment type="similarity">
    <text evidence="2 9">Belongs to the membrane fusion protein (MFP) (TC 8.A.1) family.</text>
</comment>
<dbReference type="Proteomes" id="UP001589628">
    <property type="component" value="Unassembled WGS sequence"/>
</dbReference>